<evidence type="ECO:0000256" key="5">
    <source>
        <dbReference type="ARBA" id="ARBA00022525"/>
    </source>
</evidence>
<reference evidence="23" key="1">
    <citation type="submission" date="2022-11" db="UniProtKB">
        <authorList>
            <consortium name="WormBaseParasite"/>
        </authorList>
    </citation>
    <scope>IDENTIFICATION</scope>
</reference>
<comment type="subcellular location">
    <subcellularLocation>
        <location evidence="2">Membrane</location>
        <topology evidence="2">Single-pass type I membrane protein</topology>
    </subcellularLocation>
    <subcellularLocation>
        <location evidence="1">Secreted</location>
        <location evidence="1">Cell wall</location>
    </subcellularLocation>
</comment>
<dbReference type="InterPro" id="IPR036941">
    <property type="entry name" value="Rcpt_L-dom_sf"/>
</dbReference>
<evidence type="ECO:0000256" key="16">
    <source>
        <dbReference type="ARBA" id="ARBA00023170"/>
    </source>
</evidence>
<organism evidence="22 23">
    <name type="scientific">Panagrolaimus superbus</name>
    <dbReference type="NCBI Taxonomy" id="310955"/>
    <lineage>
        <taxon>Eukaryota</taxon>
        <taxon>Metazoa</taxon>
        <taxon>Ecdysozoa</taxon>
        <taxon>Nematoda</taxon>
        <taxon>Chromadorea</taxon>
        <taxon>Rhabditida</taxon>
        <taxon>Tylenchina</taxon>
        <taxon>Panagrolaimomorpha</taxon>
        <taxon>Panagrolaimoidea</taxon>
        <taxon>Panagrolaimidae</taxon>
        <taxon>Panagrolaimus</taxon>
    </lineage>
</organism>
<keyword evidence="11" id="KW-0418">Kinase</keyword>
<evidence type="ECO:0000256" key="6">
    <source>
        <dbReference type="ARBA" id="ARBA00022553"/>
    </source>
</evidence>
<evidence type="ECO:0000259" key="20">
    <source>
        <dbReference type="Pfam" id="PF00757"/>
    </source>
</evidence>
<dbReference type="SUPFAM" id="SSF57184">
    <property type="entry name" value="Growth factor receptor domain"/>
    <property type="match status" value="1"/>
</dbReference>
<keyword evidence="16" id="KW-0675">Receptor</keyword>
<keyword evidence="14" id="KW-0472">Membrane</keyword>
<feature type="domain" description="Receptor L-domain" evidence="21">
    <location>
        <begin position="370"/>
        <end position="480"/>
    </location>
</feature>
<dbReference type="InterPro" id="IPR000494">
    <property type="entry name" value="Rcpt_L-dom"/>
</dbReference>
<feature type="domain" description="Furin-like cysteine-rich" evidence="20">
    <location>
        <begin position="205"/>
        <end position="355"/>
    </location>
</feature>
<dbReference type="SUPFAM" id="SSF52058">
    <property type="entry name" value="L domain-like"/>
    <property type="match status" value="2"/>
</dbReference>
<evidence type="ECO:0000256" key="9">
    <source>
        <dbReference type="ARBA" id="ARBA00022729"/>
    </source>
</evidence>
<dbReference type="AlphaFoldDB" id="A0A914Z2C1"/>
<evidence type="ECO:0000256" key="19">
    <source>
        <dbReference type="SAM" id="SignalP"/>
    </source>
</evidence>
<accession>A0A914Z2C1</accession>
<keyword evidence="12" id="KW-0067">ATP-binding</keyword>
<name>A0A914Z2C1_9BILA</name>
<keyword evidence="17" id="KW-0325">Glycoprotein</keyword>
<dbReference type="GO" id="GO:0016020">
    <property type="term" value="C:membrane"/>
    <property type="evidence" value="ECO:0007669"/>
    <property type="project" value="UniProtKB-SubCell"/>
</dbReference>
<dbReference type="Pfam" id="PF01030">
    <property type="entry name" value="Recep_L_domain"/>
    <property type="match status" value="2"/>
</dbReference>
<dbReference type="Gene3D" id="2.10.220.10">
    <property type="entry name" value="Hormone Receptor, Insulin-like Growth Factor Receptor 1, Chain A, domain 2"/>
    <property type="match status" value="1"/>
</dbReference>
<feature type="signal peptide" evidence="19">
    <location>
        <begin position="1"/>
        <end position="23"/>
    </location>
</feature>
<dbReference type="Gene3D" id="3.80.20.20">
    <property type="entry name" value="Receptor L-domain"/>
    <property type="match status" value="2"/>
</dbReference>
<evidence type="ECO:0000256" key="12">
    <source>
        <dbReference type="ARBA" id="ARBA00022840"/>
    </source>
</evidence>
<proteinExistence type="predicted"/>
<dbReference type="SMART" id="SM00261">
    <property type="entry name" value="FU"/>
    <property type="match status" value="1"/>
</dbReference>
<comment type="catalytic activity">
    <reaction evidence="18">
        <text>L-tyrosyl-[protein] + ATP = O-phospho-L-tyrosyl-[protein] + ADP + H(+)</text>
        <dbReference type="Rhea" id="RHEA:10596"/>
        <dbReference type="Rhea" id="RHEA-COMP:10136"/>
        <dbReference type="Rhea" id="RHEA-COMP:20101"/>
        <dbReference type="ChEBI" id="CHEBI:15378"/>
        <dbReference type="ChEBI" id="CHEBI:30616"/>
        <dbReference type="ChEBI" id="CHEBI:46858"/>
        <dbReference type="ChEBI" id="CHEBI:61978"/>
        <dbReference type="ChEBI" id="CHEBI:456216"/>
        <dbReference type="EC" id="2.7.10.1"/>
    </reaction>
</comment>
<evidence type="ECO:0000313" key="23">
    <source>
        <dbReference type="WBParaSite" id="PSU_v2.g6508.t1"/>
    </source>
</evidence>
<dbReference type="CDD" id="cd00064">
    <property type="entry name" value="FU"/>
    <property type="match status" value="1"/>
</dbReference>
<evidence type="ECO:0000256" key="7">
    <source>
        <dbReference type="ARBA" id="ARBA00022679"/>
    </source>
</evidence>
<keyword evidence="4" id="KW-0134">Cell wall</keyword>
<dbReference type="Pfam" id="PF00757">
    <property type="entry name" value="Furin-like"/>
    <property type="match status" value="1"/>
</dbReference>
<sequence>MRVSFLWHFVLITICALLLKVNAWEERHCFSIDLRNSPTQGFKHKSVKDGWDVFLECTILDGDLSISMMSMPGITDDQFPVFKHLREITGSMLVFNVNGLTNLGRMFPNLRVIGGQSLIMNYALVIYQNEDLKYLGLDKLTIIRNGGVRIMDNPKLCYTRFINWDNILIGKIRDVMVDQSGGGVMFTDTNQDTETCQDKFGCKVEHPEKCQKVDGVLSCWNATTCQTSCRHHKENNDTIGPGCSVTGEKCHASCIGGCEVPDDPGSCYACRDYELNGVCVDRCPSDMYEYMNNRCVTEAGCHLKLPVKSTLQDEKMLWKAFQGKCHYDCPGGYQEDPTNPRNCVICEDYCPKRCRGTTIDSIGEAMKYSECNIIDGNLDISIQIGGQVAKAEKFTEALGNIREITGYLSVRFWPALTSLHMFKSLEIIHGEQLYNNRYALAVFEMENLRQLFNTDIEQNIQIKNGLVSFQNNPKLCYNRIFQFITHVGLDKNVSDNDISKYSNGEKAICEEVPLHVEVTTVTNVFFVISWKKILIQQIWIKENFLVI</sequence>
<evidence type="ECO:0000256" key="1">
    <source>
        <dbReference type="ARBA" id="ARBA00004191"/>
    </source>
</evidence>
<evidence type="ECO:0000256" key="14">
    <source>
        <dbReference type="ARBA" id="ARBA00023136"/>
    </source>
</evidence>
<dbReference type="GO" id="GO:0005524">
    <property type="term" value="F:ATP binding"/>
    <property type="evidence" value="ECO:0007669"/>
    <property type="project" value="UniProtKB-KW"/>
</dbReference>
<keyword evidence="8" id="KW-0812">Transmembrane</keyword>
<feature type="domain" description="Receptor L-domain" evidence="21">
    <location>
        <begin position="56"/>
        <end position="167"/>
    </location>
</feature>
<evidence type="ECO:0000256" key="11">
    <source>
        <dbReference type="ARBA" id="ARBA00022777"/>
    </source>
</evidence>
<dbReference type="InterPro" id="IPR006212">
    <property type="entry name" value="Furin_repeat"/>
</dbReference>
<keyword evidence="22" id="KW-1185">Reference proteome</keyword>
<evidence type="ECO:0000259" key="21">
    <source>
        <dbReference type="Pfam" id="PF01030"/>
    </source>
</evidence>
<dbReference type="InterPro" id="IPR009030">
    <property type="entry name" value="Growth_fac_rcpt_cys_sf"/>
</dbReference>
<keyword evidence="6" id="KW-0597">Phosphoprotein</keyword>
<dbReference type="PANTHER" id="PTHR31018">
    <property type="entry name" value="SPORULATION-SPECIFIC PROTEIN-RELATED"/>
    <property type="match status" value="1"/>
</dbReference>
<evidence type="ECO:0000256" key="18">
    <source>
        <dbReference type="ARBA" id="ARBA00051243"/>
    </source>
</evidence>
<evidence type="ECO:0000256" key="2">
    <source>
        <dbReference type="ARBA" id="ARBA00004479"/>
    </source>
</evidence>
<dbReference type="EC" id="2.7.10.1" evidence="3"/>
<feature type="chain" id="PRO_5037250843" description="receptor protein-tyrosine kinase" evidence="19">
    <location>
        <begin position="24"/>
        <end position="547"/>
    </location>
</feature>
<dbReference type="InterPro" id="IPR051648">
    <property type="entry name" value="CWI-Assembly_Regulator"/>
</dbReference>
<evidence type="ECO:0000256" key="10">
    <source>
        <dbReference type="ARBA" id="ARBA00022741"/>
    </source>
</evidence>
<dbReference type="GO" id="GO:0004714">
    <property type="term" value="F:transmembrane receptor protein tyrosine kinase activity"/>
    <property type="evidence" value="ECO:0007669"/>
    <property type="project" value="UniProtKB-EC"/>
</dbReference>
<evidence type="ECO:0000256" key="8">
    <source>
        <dbReference type="ARBA" id="ARBA00022692"/>
    </source>
</evidence>
<evidence type="ECO:0000313" key="22">
    <source>
        <dbReference type="Proteomes" id="UP000887577"/>
    </source>
</evidence>
<keyword evidence="5" id="KW-0964">Secreted</keyword>
<dbReference type="Proteomes" id="UP000887577">
    <property type="component" value="Unplaced"/>
</dbReference>
<evidence type="ECO:0000256" key="4">
    <source>
        <dbReference type="ARBA" id="ARBA00022512"/>
    </source>
</evidence>
<evidence type="ECO:0000256" key="15">
    <source>
        <dbReference type="ARBA" id="ARBA00023137"/>
    </source>
</evidence>
<keyword evidence="9 19" id="KW-0732">Signal</keyword>
<keyword evidence="15" id="KW-0829">Tyrosine-protein kinase</keyword>
<dbReference type="PANTHER" id="PTHR31018:SF3">
    <property type="entry name" value="RECEPTOR PROTEIN-TYROSINE KINASE"/>
    <property type="match status" value="1"/>
</dbReference>
<evidence type="ECO:0000256" key="13">
    <source>
        <dbReference type="ARBA" id="ARBA00022989"/>
    </source>
</evidence>
<dbReference type="WBParaSite" id="PSU_v2.g6508.t1">
    <property type="protein sequence ID" value="PSU_v2.g6508.t1"/>
    <property type="gene ID" value="PSU_v2.g6508"/>
</dbReference>
<dbReference type="InterPro" id="IPR006211">
    <property type="entry name" value="Furin-like_Cys-rich_dom"/>
</dbReference>
<keyword evidence="13" id="KW-1133">Transmembrane helix</keyword>
<evidence type="ECO:0000256" key="3">
    <source>
        <dbReference type="ARBA" id="ARBA00011902"/>
    </source>
</evidence>
<keyword evidence="7" id="KW-0808">Transferase</keyword>
<protein>
    <recommendedName>
        <fullName evidence="3">receptor protein-tyrosine kinase</fullName>
        <ecNumber evidence="3">2.7.10.1</ecNumber>
    </recommendedName>
</protein>
<keyword evidence="10" id="KW-0547">Nucleotide-binding</keyword>
<evidence type="ECO:0000256" key="17">
    <source>
        <dbReference type="ARBA" id="ARBA00023180"/>
    </source>
</evidence>